<dbReference type="CDD" id="cd16833">
    <property type="entry name" value="YfiH"/>
    <property type="match status" value="1"/>
</dbReference>
<dbReference type="InterPro" id="IPR038371">
    <property type="entry name" value="Cu_polyphenol_OxRdtase_sf"/>
</dbReference>
<dbReference type="NCBIfam" id="TIGR00726">
    <property type="entry name" value="peptidoglycan editing factor PgeF"/>
    <property type="match status" value="1"/>
</dbReference>
<comment type="similarity">
    <text evidence="2">Belongs to the purine nucleoside phosphorylase YfiH/LACC1 family.</text>
</comment>
<keyword evidence="6" id="KW-0862">Zinc</keyword>
<evidence type="ECO:0000256" key="2">
    <source>
        <dbReference type="ARBA" id="ARBA00007353"/>
    </source>
</evidence>
<comment type="catalytic activity">
    <reaction evidence="7">
        <text>adenosine + H2O + H(+) = inosine + NH4(+)</text>
        <dbReference type="Rhea" id="RHEA:24408"/>
        <dbReference type="ChEBI" id="CHEBI:15377"/>
        <dbReference type="ChEBI" id="CHEBI:15378"/>
        <dbReference type="ChEBI" id="CHEBI:16335"/>
        <dbReference type="ChEBI" id="CHEBI:17596"/>
        <dbReference type="ChEBI" id="CHEBI:28938"/>
        <dbReference type="EC" id="3.5.4.4"/>
    </reaction>
    <physiologicalReaction direction="left-to-right" evidence="7">
        <dbReference type="Rhea" id="RHEA:24409"/>
    </physiologicalReaction>
</comment>
<accession>A0A6J7IPB3</accession>
<gene>
    <name evidence="10" type="ORF">UFOPK3774_00150</name>
</gene>
<evidence type="ECO:0000256" key="6">
    <source>
        <dbReference type="ARBA" id="ARBA00022833"/>
    </source>
</evidence>
<keyword evidence="4" id="KW-0479">Metal-binding</keyword>
<evidence type="ECO:0000256" key="9">
    <source>
        <dbReference type="ARBA" id="ARBA00049893"/>
    </source>
</evidence>
<dbReference type="Gene3D" id="3.60.140.10">
    <property type="entry name" value="CNF1/YfiH-like putative cysteine hydrolases"/>
    <property type="match status" value="1"/>
</dbReference>
<name>A0A6J7IPB3_9ZZZZ</name>
<dbReference type="InterPro" id="IPR003730">
    <property type="entry name" value="Cu_polyphenol_OxRdtase"/>
</dbReference>
<sequence length="221" mass="23632">MRSTFTDRLAGFSSAPFDRGNLALHVGDDPEVVASNRALVAKEFPRLAFMSQVHGNTVVQVGANTAAPEADALITTTKALSLVVLVADCIPLLLWDESESVIAAVHVGRRGLANEVALKTITAMRSLTDSKILAVMGPSICGSCYEVDEGTYNEVTRQIPESAAQTKSGTLALDLPRGLQVQLAAVGVEIENKAACTLEDERYFSYRRVRVTGRQAGIITL</sequence>
<dbReference type="InterPro" id="IPR011324">
    <property type="entry name" value="Cytotoxic_necrot_fac-like_cat"/>
</dbReference>
<evidence type="ECO:0000256" key="7">
    <source>
        <dbReference type="ARBA" id="ARBA00047989"/>
    </source>
</evidence>
<dbReference type="AlphaFoldDB" id="A0A6J7IPB3"/>
<dbReference type="GO" id="GO:0016787">
    <property type="term" value="F:hydrolase activity"/>
    <property type="evidence" value="ECO:0007669"/>
    <property type="project" value="UniProtKB-KW"/>
</dbReference>
<comment type="catalytic activity">
    <reaction evidence="9">
        <text>S-methyl-5'-thioadenosine + phosphate = 5-(methylsulfanyl)-alpha-D-ribose 1-phosphate + adenine</text>
        <dbReference type="Rhea" id="RHEA:11852"/>
        <dbReference type="ChEBI" id="CHEBI:16708"/>
        <dbReference type="ChEBI" id="CHEBI:17509"/>
        <dbReference type="ChEBI" id="CHEBI:43474"/>
        <dbReference type="ChEBI" id="CHEBI:58533"/>
        <dbReference type="EC" id="2.4.2.28"/>
    </reaction>
    <physiologicalReaction direction="left-to-right" evidence="9">
        <dbReference type="Rhea" id="RHEA:11853"/>
    </physiologicalReaction>
</comment>
<evidence type="ECO:0000313" key="10">
    <source>
        <dbReference type="EMBL" id="CAB4932575.1"/>
    </source>
</evidence>
<evidence type="ECO:0000256" key="4">
    <source>
        <dbReference type="ARBA" id="ARBA00022723"/>
    </source>
</evidence>
<dbReference type="SUPFAM" id="SSF64438">
    <property type="entry name" value="CNF1/YfiH-like putative cysteine hydrolases"/>
    <property type="match status" value="1"/>
</dbReference>
<comment type="catalytic activity">
    <reaction evidence="8">
        <text>adenosine + phosphate = alpha-D-ribose 1-phosphate + adenine</text>
        <dbReference type="Rhea" id="RHEA:27642"/>
        <dbReference type="ChEBI" id="CHEBI:16335"/>
        <dbReference type="ChEBI" id="CHEBI:16708"/>
        <dbReference type="ChEBI" id="CHEBI:43474"/>
        <dbReference type="ChEBI" id="CHEBI:57720"/>
        <dbReference type="EC" id="2.4.2.1"/>
    </reaction>
    <physiologicalReaction direction="left-to-right" evidence="8">
        <dbReference type="Rhea" id="RHEA:27643"/>
    </physiologicalReaction>
</comment>
<dbReference type="EMBL" id="CAFBNG010000015">
    <property type="protein sequence ID" value="CAB4932575.1"/>
    <property type="molecule type" value="Genomic_DNA"/>
</dbReference>
<evidence type="ECO:0000256" key="3">
    <source>
        <dbReference type="ARBA" id="ARBA00022679"/>
    </source>
</evidence>
<reference evidence="10" key="1">
    <citation type="submission" date="2020-05" db="EMBL/GenBank/DDBJ databases">
        <authorList>
            <person name="Chiriac C."/>
            <person name="Salcher M."/>
            <person name="Ghai R."/>
            <person name="Kavagutti S V."/>
        </authorList>
    </citation>
    <scope>NUCLEOTIDE SEQUENCE</scope>
</reference>
<evidence type="ECO:0000256" key="1">
    <source>
        <dbReference type="ARBA" id="ARBA00000553"/>
    </source>
</evidence>
<dbReference type="GO" id="GO:0005507">
    <property type="term" value="F:copper ion binding"/>
    <property type="evidence" value="ECO:0007669"/>
    <property type="project" value="TreeGrafter"/>
</dbReference>
<keyword evidence="5" id="KW-0378">Hydrolase</keyword>
<proteinExistence type="inferred from homology"/>
<evidence type="ECO:0000256" key="8">
    <source>
        <dbReference type="ARBA" id="ARBA00048968"/>
    </source>
</evidence>
<dbReference type="Pfam" id="PF02578">
    <property type="entry name" value="Cu-oxidase_4"/>
    <property type="match status" value="1"/>
</dbReference>
<keyword evidence="3" id="KW-0808">Transferase</keyword>
<protein>
    <submittedName>
        <fullName evidence="10">Unannotated protein</fullName>
    </submittedName>
</protein>
<organism evidence="10">
    <name type="scientific">freshwater metagenome</name>
    <dbReference type="NCBI Taxonomy" id="449393"/>
    <lineage>
        <taxon>unclassified sequences</taxon>
        <taxon>metagenomes</taxon>
        <taxon>ecological metagenomes</taxon>
    </lineage>
</organism>
<comment type="catalytic activity">
    <reaction evidence="1">
        <text>inosine + phosphate = alpha-D-ribose 1-phosphate + hypoxanthine</text>
        <dbReference type="Rhea" id="RHEA:27646"/>
        <dbReference type="ChEBI" id="CHEBI:17368"/>
        <dbReference type="ChEBI" id="CHEBI:17596"/>
        <dbReference type="ChEBI" id="CHEBI:43474"/>
        <dbReference type="ChEBI" id="CHEBI:57720"/>
        <dbReference type="EC" id="2.4.2.1"/>
    </reaction>
    <physiologicalReaction direction="left-to-right" evidence="1">
        <dbReference type="Rhea" id="RHEA:27647"/>
    </physiologicalReaction>
</comment>
<dbReference type="PANTHER" id="PTHR30616:SF2">
    <property type="entry name" value="PURINE NUCLEOSIDE PHOSPHORYLASE LACC1"/>
    <property type="match status" value="1"/>
</dbReference>
<evidence type="ECO:0000256" key="5">
    <source>
        <dbReference type="ARBA" id="ARBA00022801"/>
    </source>
</evidence>
<dbReference type="GO" id="GO:0017061">
    <property type="term" value="F:S-methyl-5-thioadenosine phosphorylase activity"/>
    <property type="evidence" value="ECO:0007669"/>
    <property type="project" value="UniProtKB-EC"/>
</dbReference>
<dbReference type="PANTHER" id="PTHR30616">
    <property type="entry name" value="UNCHARACTERIZED PROTEIN YFIH"/>
    <property type="match status" value="1"/>
</dbReference>